<keyword evidence="2" id="KW-1185">Reference proteome</keyword>
<name>A0A8F9TWN9_9BACT</name>
<dbReference type="Proteomes" id="UP000825051">
    <property type="component" value="Chromosome"/>
</dbReference>
<reference evidence="1" key="1">
    <citation type="submission" date="2021-08" db="EMBL/GenBank/DDBJ databases">
        <title>Genome of a novel bacterium of the phylum Verrucomicrobia, Oleiharenicola sp. KSB-15.</title>
        <authorList>
            <person name="Chung J.-H."/>
            <person name="Ahn J.-H."/>
            <person name="Yoon Y."/>
            <person name="Kim D.-Y."/>
            <person name="An S.-H."/>
            <person name="Park I."/>
            <person name="Yeon J."/>
        </authorList>
    </citation>
    <scope>NUCLEOTIDE SEQUENCE</scope>
    <source>
        <strain evidence="1">KSB-15</strain>
    </source>
</reference>
<proteinExistence type="predicted"/>
<dbReference type="KEGG" id="ole:K0B96_07750"/>
<dbReference type="EMBL" id="CP080507">
    <property type="protein sequence ID" value="QYM80490.1"/>
    <property type="molecule type" value="Genomic_DNA"/>
</dbReference>
<gene>
    <name evidence="1" type="ORF">K0B96_07750</name>
</gene>
<evidence type="ECO:0000313" key="1">
    <source>
        <dbReference type="EMBL" id="QYM80490.1"/>
    </source>
</evidence>
<sequence length="332" mass="37007">MSELVRARALAAIPPPTTQYRKPPLTAGRLLYLLYFAPRGALKKGVWKTMRGARGRRAMQRALPDFRLPEPPGATSAVPIDAHFLIGARYLPEACLVAHSLAWASGRSVVPHFYDDGTLTSADCDFLRAKLPRAQFTLKSEIGARLDEVLPAARFPCLRKLRPAYPHIRKLTDIHLFPGEWKLVSDADVLFFARPAQLLDAMAARRPVHMVDVAPAYGVPQSALERLAGCPVHEKINVGLCHLRTPDIDWDFVEHCAATLLAEYGFTYYLEQALTATLLARAGAAPLNPADYVVYPTVDIARRADCAAIHYVDDSRSFYYDFAWRQVLARSR</sequence>
<evidence type="ECO:0000313" key="2">
    <source>
        <dbReference type="Proteomes" id="UP000825051"/>
    </source>
</evidence>
<evidence type="ECO:0008006" key="3">
    <source>
        <dbReference type="Google" id="ProtNLM"/>
    </source>
</evidence>
<protein>
    <recommendedName>
        <fullName evidence="3">Glycosyl transferase</fullName>
    </recommendedName>
</protein>
<organism evidence="1 2">
    <name type="scientific">Horticoccus luteus</name>
    <dbReference type="NCBI Taxonomy" id="2862869"/>
    <lineage>
        <taxon>Bacteria</taxon>
        <taxon>Pseudomonadati</taxon>
        <taxon>Verrucomicrobiota</taxon>
        <taxon>Opitutia</taxon>
        <taxon>Opitutales</taxon>
        <taxon>Opitutaceae</taxon>
        <taxon>Horticoccus</taxon>
    </lineage>
</organism>
<dbReference type="AlphaFoldDB" id="A0A8F9TWN9"/>
<dbReference type="RefSeq" id="WP_220165748.1">
    <property type="nucleotide sequence ID" value="NZ_CP080507.1"/>
</dbReference>
<accession>A0A8F9TWN9</accession>